<feature type="signal peptide" evidence="7">
    <location>
        <begin position="1"/>
        <end position="21"/>
    </location>
</feature>
<dbReference type="GO" id="GO:0004672">
    <property type="term" value="F:protein kinase activity"/>
    <property type="evidence" value="ECO:0000318"/>
    <property type="project" value="GO_Central"/>
</dbReference>
<dbReference type="PANTHER" id="PTHR48059">
    <property type="entry name" value="POLYGALACTURONASE INHIBITOR 1"/>
    <property type="match status" value="1"/>
</dbReference>
<dbReference type="EMBL" id="DF236964">
    <property type="protein sequence ID" value="GAQ78577.1"/>
    <property type="molecule type" value="Genomic_DNA"/>
</dbReference>
<evidence type="ECO:0000313" key="8">
    <source>
        <dbReference type="EMBL" id="GAQ78577.1"/>
    </source>
</evidence>
<evidence type="ECO:0000256" key="3">
    <source>
        <dbReference type="ARBA" id="ARBA00022614"/>
    </source>
</evidence>
<keyword evidence="8" id="KW-0675">Receptor</keyword>
<dbReference type="SMART" id="SM00369">
    <property type="entry name" value="LRR_TYP"/>
    <property type="match status" value="5"/>
</dbReference>
<evidence type="ECO:0000256" key="6">
    <source>
        <dbReference type="SAM" id="Phobius"/>
    </source>
</evidence>
<sequence length="941" mass="101528">MALVNFAVLLLLVATLPSCHPFTIRDFEERLGYSLNATTAVLDMSNASPPLQGPIPLELGSFVNLTKVDLSGNNITGGIPPELGRLVNVTSLILDDNHLSEPIPKELAGLIKLRSLSLSNNSLSEGIPIELGSLSSLKNLDLGANHLSGPIPKQLAALSNLTFLFLNNNSLSGEIPIELGALRKLYALNLAANNLTGNIPPELGDLAGIFHIDLSLNKLTGSIPGELGKLPVQILDLQNNSLSGQIPPQLGNLSSLFAVDLSYNNLDGPIPPEIGDMGWKKTSPFGMSVYFQHNRLSGPLPAEFRRLVGRVLTLNLGNNEFSGPLPFTFDDFPACFAGVILGNNNFSGPFVLERSNFSCTTGLILNNNSFSGPIPAALGNNASSLRGIDLSNNRFTGPLPPELGKLKYLWVLGVSNNSLSGPIPPELGALSKLTTLALIGNNFSGEIPPNLTHLEVLDVSRNPGLVNLPQNLTNNAENLTFLGMSGHVPAWVSGLKKLRGLVLRPLDGQPSEAVLDLSHVPNGTQFVAVSGNQRNLSKIVFWEACNYGCTIDLVGTGARLSRGTRREICLGKISVFLSGDRPLRDVDALTLTNSQGTVSLLDPLFLDKIDLGPGGRAYTGVSFPRVQEGNLCRNPESRKVVVIMFSVFAGALLLGALVVSIATALRRTRAGGKPRTESAIGATRMQAPRLAGAYIWGLIGPLLTWGALYTDIRVLLDVRGAWPQWVILGSILASYISGALLVTELLPTSGSSLPPVTSLRMRWIWPPPEPNAVGDLGTTAYPMSRARWALLLVAWPLAVPVVPLLDFMVLVDRVGFHVSTSVNTVYSMRPWYQTRSLLELAVRTVPQIAFQTTVYLLGNSRATRFYVDEIIFVSSIGVSLVSLLFQLLTLFWEAAAAPEYIWITFWRHFRSVTGPWTTSADAWYDDNNLKVGSEKLVELPQ</sequence>
<keyword evidence="5 6" id="KW-0472">Membrane</keyword>
<keyword evidence="6" id="KW-0812">Transmembrane</keyword>
<feature type="transmembrane region" description="Helical" evidence="6">
    <location>
        <begin position="722"/>
        <end position="742"/>
    </location>
</feature>
<dbReference type="InterPro" id="IPR001611">
    <property type="entry name" value="Leu-rich_rpt"/>
</dbReference>
<dbReference type="OMA" id="CVISHVQ"/>
<dbReference type="SUPFAM" id="SSF52058">
    <property type="entry name" value="L domain-like"/>
    <property type="match status" value="1"/>
</dbReference>
<dbReference type="PANTHER" id="PTHR48059:SF30">
    <property type="entry name" value="OS06G0587000 PROTEIN"/>
    <property type="match status" value="1"/>
</dbReference>
<dbReference type="Pfam" id="PF00560">
    <property type="entry name" value="LRR_1"/>
    <property type="match status" value="7"/>
</dbReference>
<dbReference type="InterPro" id="IPR003591">
    <property type="entry name" value="Leu-rich_rpt_typical-subtyp"/>
</dbReference>
<evidence type="ECO:0000256" key="7">
    <source>
        <dbReference type="SAM" id="SignalP"/>
    </source>
</evidence>
<evidence type="ECO:0000256" key="5">
    <source>
        <dbReference type="ARBA" id="ARBA00023136"/>
    </source>
</evidence>
<keyword evidence="9" id="KW-1185">Reference proteome</keyword>
<dbReference type="Pfam" id="PF13855">
    <property type="entry name" value="LRR_8"/>
    <property type="match status" value="1"/>
</dbReference>
<dbReference type="InterPro" id="IPR051848">
    <property type="entry name" value="PGIP"/>
</dbReference>
<evidence type="ECO:0000256" key="4">
    <source>
        <dbReference type="ARBA" id="ARBA00022737"/>
    </source>
</evidence>
<proteinExistence type="predicted"/>
<organism evidence="8 9">
    <name type="scientific">Klebsormidium nitens</name>
    <name type="common">Green alga</name>
    <name type="synonym">Ulothrix nitens</name>
    <dbReference type="NCBI Taxonomy" id="105231"/>
    <lineage>
        <taxon>Eukaryota</taxon>
        <taxon>Viridiplantae</taxon>
        <taxon>Streptophyta</taxon>
        <taxon>Klebsormidiophyceae</taxon>
        <taxon>Klebsormidiales</taxon>
        <taxon>Klebsormidiaceae</taxon>
        <taxon>Klebsormidium</taxon>
    </lineage>
</organism>
<dbReference type="InterPro" id="IPR032675">
    <property type="entry name" value="LRR_dom_sf"/>
</dbReference>
<accession>A0A1Y1HPS4</accession>
<dbReference type="AlphaFoldDB" id="A0A1Y1HPS4"/>
<evidence type="ECO:0000256" key="2">
    <source>
        <dbReference type="ARBA" id="ARBA00004196"/>
    </source>
</evidence>
<dbReference type="STRING" id="105231.A0A1Y1HPS4"/>
<dbReference type="GO" id="GO:0016020">
    <property type="term" value="C:membrane"/>
    <property type="evidence" value="ECO:0007669"/>
    <property type="project" value="UniProtKB-SubCell"/>
</dbReference>
<keyword evidence="8" id="KW-0808">Transferase</keyword>
<keyword evidence="3" id="KW-0433">Leucine-rich repeat</keyword>
<evidence type="ECO:0000256" key="1">
    <source>
        <dbReference type="ARBA" id="ARBA00004167"/>
    </source>
</evidence>
<dbReference type="OrthoDB" id="687555at2759"/>
<keyword evidence="6" id="KW-1133">Transmembrane helix</keyword>
<comment type="subcellular location">
    <subcellularLocation>
        <location evidence="2">Cell envelope</location>
    </subcellularLocation>
    <subcellularLocation>
        <location evidence="1">Membrane</location>
        <topology evidence="1">Single-pass membrane protein</topology>
    </subcellularLocation>
</comment>
<dbReference type="GO" id="GO:0045088">
    <property type="term" value="P:regulation of innate immune response"/>
    <property type="evidence" value="ECO:0000318"/>
    <property type="project" value="GO_Central"/>
</dbReference>
<feature type="transmembrane region" description="Helical" evidence="6">
    <location>
        <begin position="870"/>
        <end position="892"/>
    </location>
</feature>
<keyword evidence="8" id="KW-0418">Kinase</keyword>
<feature type="transmembrane region" description="Helical" evidence="6">
    <location>
        <begin position="788"/>
        <end position="811"/>
    </location>
</feature>
<feature type="chain" id="PRO_5012169001" evidence="7">
    <location>
        <begin position="22"/>
        <end position="941"/>
    </location>
</feature>
<dbReference type="FunFam" id="3.80.10.10:FF:000383">
    <property type="entry name" value="Leucine-rich repeat receptor protein kinase EMS1"/>
    <property type="match status" value="1"/>
</dbReference>
<gene>
    <name evidence="8" type="ORF">KFL_000150310</name>
</gene>
<dbReference type="Proteomes" id="UP000054558">
    <property type="component" value="Unassembled WGS sequence"/>
</dbReference>
<protein>
    <submittedName>
        <fullName evidence="8">LRR receptor-like serine/threonine-protein kinase FLS2</fullName>
    </submittedName>
</protein>
<feature type="transmembrane region" description="Helical" evidence="6">
    <location>
        <begin position="693"/>
        <end position="710"/>
    </location>
</feature>
<reference evidence="8 9" key="1">
    <citation type="journal article" date="2014" name="Nat. Commun.">
        <title>Klebsormidium flaccidum genome reveals primary factors for plant terrestrial adaptation.</title>
        <authorList>
            <person name="Hori K."/>
            <person name="Maruyama F."/>
            <person name="Fujisawa T."/>
            <person name="Togashi T."/>
            <person name="Yamamoto N."/>
            <person name="Seo M."/>
            <person name="Sato S."/>
            <person name="Yamada T."/>
            <person name="Mori H."/>
            <person name="Tajima N."/>
            <person name="Moriyama T."/>
            <person name="Ikeuchi M."/>
            <person name="Watanabe M."/>
            <person name="Wada H."/>
            <person name="Kobayashi K."/>
            <person name="Saito M."/>
            <person name="Masuda T."/>
            <person name="Sasaki-Sekimoto Y."/>
            <person name="Mashiguchi K."/>
            <person name="Awai K."/>
            <person name="Shimojima M."/>
            <person name="Masuda S."/>
            <person name="Iwai M."/>
            <person name="Nobusawa T."/>
            <person name="Narise T."/>
            <person name="Kondo S."/>
            <person name="Saito H."/>
            <person name="Sato R."/>
            <person name="Murakawa M."/>
            <person name="Ihara Y."/>
            <person name="Oshima-Yamada Y."/>
            <person name="Ohtaka K."/>
            <person name="Satoh M."/>
            <person name="Sonobe K."/>
            <person name="Ishii M."/>
            <person name="Ohtani R."/>
            <person name="Kanamori-Sato M."/>
            <person name="Honoki R."/>
            <person name="Miyazaki D."/>
            <person name="Mochizuki H."/>
            <person name="Umetsu J."/>
            <person name="Higashi K."/>
            <person name="Shibata D."/>
            <person name="Kamiya Y."/>
            <person name="Sato N."/>
            <person name="Nakamura Y."/>
            <person name="Tabata S."/>
            <person name="Ida S."/>
            <person name="Kurokawa K."/>
            <person name="Ohta H."/>
        </authorList>
    </citation>
    <scope>NUCLEOTIDE SEQUENCE [LARGE SCALE GENOMIC DNA]</scope>
    <source>
        <strain evidence="8 9">NIES-2285</strain>
    </source>
</reference>
<keyword evidence="4" id="KW-0677">Repeat</keyword>
<dbReference type="FunFam" id="3.80.10.10:FF:000095">
    <property type="entry name" value="LRR receptor-like serine/threonine-protein kinase GSO1"/>
    <property type="match status" value="1"/>
</dbReference>
<feature type="transmembrane region" description="Helical" evidence="6">
    <location>
        <begin position="640"/>
        <end position="665"/>
    </location>
</feature>
<dbReference type="Gene3D" id="3.80.10.10">
    <property type="entry name" value="Ribonuclease Inhibitor"/>
    <property type="match status" value="4"/>
</dbReference>
<keyword evidence="7" id="KW-0732">Signal</keyword>
<name>A0A1Y1HPS4_KLENI</name>
<evidence type="ECO:0000313" key="9">
    <source>
        <dbReference type="Proteomes" id="UP000054558"/>
    </source>
</evidence>